<feature type="non-terminal residue" evidence="2">
    <location>
        <position position="1"/>
    </location>
</feature>
<keyword evidence="3" id="KW-1185">Reference proteome</keyword>
<feature type="region of interest" description="Disordered" evidence="1">
    <location>
        <begin position="46"/>
        <end position="73"/>
    </location>
</feature>
<gene>
    <name evidence="2" type="ORF">OFUS_LOCUS16527</name>
</gene>
<comment type="caution">
    <text evidence="2">The sequence shown here is derived from an EMBL/GenBank/DDBJ whole genome shotgun (WGS) entry which is preliminary data.</text>
</comment>
<dbReference type="Proteomes" id="UP000749559">
    <property type="component" value="Unassembled WGS sequence"/>
</dbReference>
<evidence type="ECO:0000313" key="3">
    <source>
        <dbReference type="Proteomes" id="UP000749559"/>
    </source>
</evidence>
<sequence length="109" mass="12499">KVPSTQARVCQDVRHGSKCFVKLWQSYNIGRGDVKDISESTQTPKINILSDFKSPETDRSQAKEPSDPLPDIVHPKRFKSIVKNQDAQNQLQITRLWRNILCWGSIYTS</sequence>
<dbReference type="AlphaFoldDB" id="A0A8J1U6D0"/>
<organism evidence="2 3">
    <name type="scientific">Owenia fusiformis</name>
    <name type="common">Polychaete worm</name>
    <dbReference type="NCBI Taxonomy" id="6347"/>
    <lineage>
        <taxon>Eukaryota</taxon>
        <taxon>Metazoa</taxon>
        <taxon>Spiralia</taxon>
        <taxon>Lophotrochozoa</taxon>
        <taxon>Annelida</taxon>
        <taxon>Polychaeta</taxon>
        <taxon>Sedentaria</taxon>
        <taxon>Canalipalpata</taxon>
        <taxon>Sabellida</taxon>
        <taxon>Oweniida</taxon>
        <taxon>Oweniidae</taxon>
        <taxon>Owenia</taxon>
    </lineage>
</organism>
<protein>
    <submittedName>
        <fullName evidence="2">Uncharacterized protein</fullName>
    </submittedName>
</protein>
<evidence type="ECO:0000313" key="2">
    <source>
        <dbReference type="EMBL" id="CAH1791449.1"/>
    </source>
</evidence>
<accession>A0A8J1U6D0</accession>
<evidence type="ECO:0000256" key="1">
    <source>
        <dbReference type="SAM" id="MobiDB-lite"/>
    </source>
</evidence>
<dbReference type="EMBL" id="CAIIXF020000008">
    <property type="protein sequence ID" value="CAH1791449.1"/>
    <property type="molecule type" value="Genomic_DNA"/>
</dbReference>
<name>A0A8J1U6D0_OWEFU</name>
<proteinExistence type="predicted"/>
<feature type="non-terminal residue" evidence="2">
    <location>
        <position position="109"/>
    </location>
</feature>
<feature type="compositionally biased region" description="Basic and acidic residues" evidence="1">
    <location>
        <begin position="53"/>
        <end position="66"/>
    </location>
</feature>
<reference evidence="2" key="1">
    <citation type="submission" date="2022-03" db="EMBL/GenBank/DDBJ databases">
        <authorList>
            <person name="Martin C."/>
        </authorList>
    </citation>
    <scope>NUCLEOTIDE SEQUENCE</scope>
</reference>